<sequence>MDEREREQDRGRAPERDGAAGGAAGESGLTGEVAGGCRTVEADEAIESAESPVAAVGARAAEAGGVDRATAVRQVSRVVLLDSQDRILLLHGFEPDRPTETWWFTPGGGLEGTETRAEAALRELAEETGITEATLGPLLWKRRCAFPFDGRRWEQDEWYYLARTDRTATDTAGHTDLERRSVSGLKWWTSEELSASHETVYPTRLAELLRTLLDEGPPSAPVLLETERV</sequence>
<dbReference type="Gene3D" id="3.90.79.10">
    <property type="entry name" value="Nucleoside Triphosphate Pyrophosphohydrolase"/>
    <property type="match status" value="1"/>
</dbReference>
<dbReference type="Pfam" id="PF00293">
    <property type="entry name" value="NUDIX"/>
    <property type="match status" value="1"/>
</dbReference>
<evidence type="ECO:0000313" key="6">
    <source>
        <dbReference type="EMBL" id="SHM99461.1"/>
    </source>
</evidence>
<keyword evidence="2" id="KW-0378">Hydrolase</keyword>
<dbReference type="GO" id="GO:0016787">
    <property type="term" value="F:hydrolase activity"/>
    <property type="evidence" value="ECO:0007669"/>
    <property type="project" value="UniProtKB-KW"/>
</dbReference>
<accession>A0A9X8N4X0</accession>
<feature type="domain" description="Nudix hydrolase" evidence="5">
    <location>
        <begin position="71"/>
        <end position="211"/>
    </location>
</feature>
<dbReference type="PROSITE" id="PS51462">
    <property type="entry name" value="NUDIX"/>
    <property type="match status" value="1"/>
</dbReference>
<dbReference type="CDD" id="cd04685">
    <property type="entry name" value="NUDIX_Hydrolase"/>
    <property type="match status" value="1"/>
</dbReference>
<gene>
    <name evidence="6" type="ORF">SAMN05216268_11787</name>
</gene>
<dbReference type="InterPro" id="IPR020084">
    <property type="entry name" value="NUDIX_hydrolase_CS"/>
</dbReference>
<dbReference type="AlphaFoldDB" id="A0A9X8N4X0"/>
<evidence type="ECO:0000256" key="2">
    <source>
        <dbReference type="ARBA" id="ARBA00022801"/>
    </source>
</evidence>
<feature type="compositionally biased region" description="Basic and acidic residues" evidence="4">
    <location>
        <begin position="1"/>
        <end position="18"/>
    </location>
</feature>
<comment type="cofactor">
    <cofactor evidence="1">
        <name>Mg(2+)</name>
        <dbReference type="ChEBI" id="CHEBI:18420"/>
    </cofactor>
</comment>
<dbReference type="Proteomes" id="UP000184388">
    <property type="component" value="Unassembled WGS sequence"/>
</dbReference>
<comment type="caution">
    <text evidence="6">The sequence shown here is derived from an EMBL/GenBank/DDBJ whole genome shotgun (WGS) entry which is preliminary data.</text>
</comment>
<protein>
    <submittedName>
        <fullName evidence="6">NUDIX domain-containing protein</fullName>
    </submittedName>
</protein>
<keyword evidence="3" id="KW-0460">Magnesium</keyword>
<dbReference type="SUPFAM" id="SSF55811">
    <property type="entry name" value="Nudix"/>
    <property type="match status" value="1"/>
</dbReference>
<reference evidence="7" key="1">
    <citation type="submission" date="2016-11" db="EMBL/GenBank/DDBJ databases">
        <authorList>
            <person name="Jaros S."/>
            <person name="Januszkiewicz K."/>
            <person name="Wedrychowicz H."/>
        </authorList>
    </citation>
    <scope>NUCLEOTIDE SEQUENCE [LARGE SCALE GENOMIC DNA]</scope>
    <source>
        <strain evidence="7">CGMCC 4.3555</strain>
    </source>
</reference>
<evidence type="ECO:0000313" key="7">
    <source>
        <dbReference type="Proteomes" id="UP000184388"/>
    </source>
</evidence>
<evidence type="ECO:0000256" key="1">
    <source>
        <dbReference type="ARBA" id="ARBA00001946"/>
    </source>
</evidence>
<dbReference type="PANTHER" id="PTHR43046">
    <property type="entry name" value="GDP-MANNOSE MANNOSYL HYDROLASE"/>
    <property type="match status" value="1"/>
</dbReference>
<dbReference type="InterPro" id="IPR015797">
    <property type="entry name" value="NUDIX_hydrolase-like_dom_sf"/>
</dbReference>
<evidence type="ECO:0000259" key="5">
    <source>
        <dbReference type="PROSITE" id="PS51462"/>
    </source>
</evidence>
<evidence type="ECO:0000256" key="3">
    <source>
        <dbReference type="ARBA" id="ARBA00022842"/>
    </source>
</evidence>
<feature type="region of interest" description="Disordered" evidence="4">
    <location>
        <begin position="1"/>
        <end position="36"/>
    </location>
</feature>
<organism evidence="6 7">
    <name type="scientific">Streptomyces yunnanensis</name>
    <dbReference type="NCBI Taxonomy" id="156453"/>
    <lineage>
        <taxon>Bacteria</taxon>
        <taxon>Bacillati</taxon>
        <taxon>Actinomycetota</taxon>
        <taxon>Actinomycetes</taxon>
        <taxon>Kitasatosporales</taxon>
        <taxon>Streptomycetaceae</taxon>
        <taxon>Streptomyces</taxon>
    </lineage>
</organism>
<name>A0A9X8N4X0_9ACTN</name>
<dbReference type="EMBL" id="FRBK01000017">
    <property type="protein sequence ID" value="SHM99461.1"/>
    <property type="molecule type" value="Genomic_DNA"/>
</dbReference>
<evidence type="ECO:0000256" key="4">
    <source>
        <dbReference type="SAM" id="MobiDB-lite"/>
    </source>
</evidence>
<proteinExistence type="predicted"/>
<dbReference type="InterPro" id="IPR000086">
    <property type="entry name" value="NUDIX_hydrolase_dom"/>
</dbReference>
<dbReference type="PANTHER" id="PTHR43046:SF12">
    <property type="entry name" value="GDP-MANNOSE MANNOSYL HYDROLASE"/>
    <property type="match status" value="1"/>
</dbReference>
<dbReference type="PROSITE" id="PS00893">
    <property type="entry name" value="NUDIX_BOX"/>
    <property type="match status" value="1"/>
</dbReference>